<organism evidence="4 5">
    <name type="scientific">Lentinula aciculospora</name>
    <dbReference type="NCBI Taxonomy" id="153920"/>
    <lineage>
        <taxon>Eukaryota</taxon>
        <taxon>Fungi</taxon>
        <taxon>Dikarya</taxon>
        <taxon>Basidiomycota</taxon>
        <taxon>Agaricomycotina</taxon>
        <taxon>Agaricomycetes</taxon>
        <taxon>Agaricomycetidae</taxon>
        <taxon>Agaricales</taxon>
        <taxon>Marasmiineae</taxon>
        <taxon>Omphalotaceae</taxon>
        <taxon>Lentinula</taxon>
    </lineage>
</organism>
<dbReference type="InterPro" id="IPR043137">
    <property type="entry name" value="GGT_ssub_C"/>
</dbReference>
<dbReference type="InterPro" id="IPR029055">
    <property type="entry name" value="Ntn_hydrolases_N"/>
</dbReference>
<feature type="binding site" evidence="2">
    <location>
        <position position="465"/>
    </location>
    <ligand>
        <name>L-glutamate</name>
        <dbReference type="ChEBI" id="CHEBI:29985"/>
    </ligand>
</feature>
<keyword evidence="5" id="KW-1185">Reference proteome</keyword>
<name>A0A9W9DQ97_9AGAR</name>
<dbReference type="GO" id="GO:0103068">
    <property type="term" value="F:leukotriene C4 gamma-glutamyl transferase activity"/>
    <property type="evidence" value="ECO:0007669"/>
    <property type="project" value="UniProtKB-EC"/>
</dbReference>
<evidence type="ECO:0000256" key="2">
    <source>
        <dbReference type="PIRSR" id="PIRSR600101-2"/>
    </source>
</evidence>
<comment type="caution">
    <text evidence="4">The sequence shown here is derived from an EMBL/GenBank/DDBJ whole genome shotgun (WGS) entry which is preliminary data.</text>
</comment>
<sequence>MYSTNSHGAVACELQSASSIGAQILQEGGSAADAIIATTLAVGTVASYHCGIGGGGFAIVRQSDGVYRSLDFRPAAPAALTSVMFIEKPEATSVGGLSVAVPGELRGFQELHRRYGKLPWKRLFQPSIQLARDGFPFTEDLLQASMPFTIRNKTTPIPKDASSDRDLNQSWILKHPILREMYAKDGVFLPIDATLTRPKLARTLELIAEEGADVFYEGQLAKDLVDAVVADGGVMTLDDIKNYKIRETKPLSVNYKGKFKITSPSAPASGGVFLLALNTLSNHSNIRGPGSVVDSHMLIESLKFAYAHRTLLGDPSFILGLDAAQDEFVKPEVGRGIYSKILENSTHPSEMYNTNGFVAPRLAANIKSDHGTSNVVVADSDGLVISITTTITLWWGSRIVVPSSDIVLNNSIEDFSVEGQSNHFGYLPTPANYVRGSKRPLSSSSPFIIEDLEGRFRYAGGAAGGSRIISCNVQQARNFMDYGLTPLQALAHHRLHDQIAPNETHLEVGLVDEDVATELERMGHKIRWLPKAESVGCAISYDPDTGTYQAEGEPRLVGSGGRVV</sequence>
<dbReference type="PANTHER" id="PTHR11686">
    <property type="entry name" value="GAMMA GLUTAMYL TRANSPEPTIDASE"/>
    <property type="match status" value="1"/>
</dbReference>
<dbReference type="EC" id="2.3.2.2" evidence="3"/>
<dbReference type="PANTHER" id="PTHR11686:SF62">
    <property type="entry name" value="GLUTATHIONE HYDROLASE"/>
    <property type="match status" value="1"/>
</dbReference>
<proteinExistence type="predicted"/>
<feature type="active site" description="Nucleophile" evidence="1">
    <location>
        <position position="372"/>
    </location>
</feature>
<dbReference type="InterPro" id="IPR043138">
    <property type="entry name" value="GGT_lsub"/>
</dbReference>
<dbReference type="Gene3D" id="1.10.246.130">
    <property type="match status" value="1"/>
</dbReference>
<dbReference type="OrthoDB" id="1081007at2759"/>
<evidence type="ECO:0000313" key="5">
    <source>
        <dbReference type="Proteomes" id="UP001150266"/>
    </source>
</evidence>
<comment type="catalytic activity">
    <reaction evidence="3">
        <text>glutathione + H2O = L-cysteinylglycine + L-glutamate</text>
        <dbReference type="Rhea" id="RHEA:28807"/>
        <dbReference type="ChEBI" id="CHEBI:15377"/>
        <dbReference type="ChEBI" id="CHEBI:29985"/>
        <dbReference type="ChEBI" id="CHEBI:57925"/>
        <dbReference type="ChEBI" id="CHEBI:61694"/>
        <dbReference type="EC" id="3.4.19.13"/>
    </reaction>
</comment>
<dbReference type="Gene3D" id="3.60.20.40">
    <property type="match status" value="1"/>
</dbReference>
<comment type="pathway">
    <text evidence="3">Sulfur metabolism; glutathione metabolism.</text>
</comment>
<dbReference type="AlphaFoldDB" id="A0A9W9DQ97"/>
<evidence type="ECO:0000256" key="3">
    <source>
        <dbReference type="RuleBase" id="RU368068"/>
    </source>
</evidence>
<dbReference type="EC" id="3.4.19.13" evidence="3"/>
<dbReference type="Pfam" id="PF01019">
    <property type="entry name" value="G_glu_transpept"/>
    <property type="match status" value="1"/>
</dbReference>
<feature type="binding site" evidence="2">
    <location>
        <begin position="442"/>
        <end position="443"/>
    </location>
    <ligand>
        <name>L-glutamate</name>
        <dbReference type="ChEBI" id="CHEBI:29985"/>
    </ligand>
</feature>
<dbReference type="Proteomes" id="UP001150266">
    <property type="component" value="Unassembled WGS sequence"/>
</dbReference>
<evidence type="ECO:0000313" key="4">
    <source>
        <dbReference type="EMBL" id="KAJ4481217.1"/>
    </source>
</evidence>
<feature type="binding site" evidence="2">
    <location>
        <position position="73"/>
    </location>
    <ligand>
        <name>L-glutamate</name>
        <dbReference type="ChEBI" id="CHEBI:29985"/>
    </ligand>
</feature>
<gene>
    <name evidence="4" type="ORF">J3R30DRAFT_3656829</name>
</gene>
<comment type="catalytic activity">
    <reaction evidence="3">
        <text>an N-terminal (5-L-glutamyl)-[peptide] + an alpha-amino acid = 5-L-glutamyl amino acid + an N-terminal L-alpha-aminoacyl-[peptide]</text>
        <dbReference type="Rhea" id="RHEA:23904"/>
        <dbReference type="Rhea" id="RHEA-COMP:9780"/>
        <dbReference type="Rhea" id="RHEA-COMP:9795"/>
        <dbReference type="ChEBI" id="CHEBI:77644"/>
        <dbReference type="ChEBI" id="CHEBI:78597"/>
        <dbReference type="ChEBI" id="CHEBI:78599"/>
        <dbReference type="ChEBI" id="CHEBI:78608"/>
        <dbReference type="EC" id="2.3.2.2"/>
    </reaction>
</comment>
<comment type="catalytic activity">
    <reaction evidence="3">
        <text>an S-substituted glutathione + H2O = an S-substituted L-cysteinylglycine + L-glutamate</text>
        <dbReference type="Rhea" id="RHEA:59468"/>
        <dbReference type="ChEBI" id="CHEBI:15377"/>
        <dbReference type="ChEBI" id="CHEBI:29985"/>
        <dbReference type="ChEBI" id="CHEBI:90779"/>
        <dbReference type="ChEBI" id="CHEBI:143103"/>
        <dbReference type="EC" id="3.4.19.13"/>
    </reaction>
</comment>
<dbReference type="InterPro" id="IPR000101">
    <property type="entry name" value="GGT_peptidase"/>
</dbReference>
<dbReference type="PRINTS" id="PR01210">
    <property type="entry name" value="GGTRANSPTASE"/>
</dbReference>
<keyword evidence="3" id="KW-0378">Hydrolase</keyword>
<protein>
    <recommendedName>
        <fullName evidence="3">Glutathione hydrolase</fullName>
        <ecNumber evidence="3">2.3.2.2</ecNumber>
        <ecNumber evidence="3">3.4.19.13</ecNumber>
    </recommendedName>
    <alternativeName>
        <fullName evidence="3">Gamma-glutamyltransferase</fullName>
    </alternativeName>
    <alternativeName>
        <fullName evidence="3">Gamma-glutamyltranspeptidase</fullName>
    </alternativeName>
</protein>
<evidence type="ECO:0000256" key="1">
    <source>
        <dbReference type="PIRSR" id="PIRSR600101-1"/>
    </source>
</evidence>
<dbReference type="GO" id="GO:0005886">
    <property type="term" value="C:plasma membrane"/>
    <property type="evidence" value="ECO:0007669"/>
    <property type="project" value="TreeGrafter"/>
</dbReference>
<dbReference type="EMBL" id="JAOTPV010000006">
    <property type="protein sequence ID" value="KAJ4481217.1"/>
    <property type="molecule type" value="Genomic_DNA"/>
</dbReference>
<dbReference type="SUPFAM" id="SSF56235">
    <property type="entry name" value="N-terminal nucleophile aminohydrolases (Ntn hydrolases)"/>
    <property type="match status" value="1"/>
</dbReference>
<keyword evidence="3" id="KW-0012">Acyltransferase</keyword>
<dbReference type="GO" id="GO:0006751">
    <property type="term" value="P:glutathione catabolic process"/>
    <property type="evidence" value="ECO:0007669"/>
    <property type="project" value="UniProtKB-UniRule"/>
</dbReference>
<dbReference type="GO" id="GO:0036374">
    <property type="term" value="F:glutathione hydrolase activity"/>
    <property type="evidence" value="ECO:0007669"/>
    <property type="project" value="UniProtKB-UniRule"/>
</dbReference>
<reference evidence="4" key="1">
    <citation type="submission" date="2022-08" db="EMBL/GenBank/DDBJ databases">
        <title>A Global Phylogenomic Analysis of the Shiitake Genus Lentinula.</title>
        <authorList>
            <consortium name="DOE Joint Genome Institute"/>
            <person name="Sierra-Patev S."/>
            <person name="Min B."/>
            <person name="Naranjo-Ortiz M."/>
            <person name="Looney B."/>
            <person name="Konkel Z."/>
            <person name="Slot J.C."/>
            <person name="Sakamoto Y."/>
            <person name="Steenwyk J.L."/>
            <person name="Rokas A."/>
            <person name="Carro J."/>
            <person name="Camarero S."/>
            <person name="Ferreira P."/>
            <person name="Molpeceres G."/>
            <person name="Ruiz-Duenas F.J."/>
            <person name="Serrano A."/>
            <person name="Henrissat B."/>
            <person name="Drula E."/>
            <person name="Hughes K.W."/>
            <person name="Mata J.L."/>
            <person name="Ishikawa N.K."/>
            <person name="Vargas-Isla R."/>
            <person name="Ushijima S."/>
            <person name="Smith C.A."/>
            <person name="Ahrendt S."/>
            <person name="Andreopoulos W."/>
            <person name="He G."/>
            <person name="Labutti K."/>
            <person name="Lipzen A."/>
            <person name="Ng V."/>
            <person name="Riley R."/>
            <person name="Sandor L."/>
            <person name="Barry K."/>
            <person name="Martinez A.T."/>
            <person name="Xiao Y."/>
            <person name="Gibbons J.G."/>
            <person name="Terashima K."/>
            <person name="Grigoriev I.V."/>
            <person name="Hibbett D.S."/>
        </authorList>
    </citation>
    <scope>NUCLEOTIDE SEQUENCE</scope>
    <source>
        <strain evidence="4">JLM2183</strain>
    </source>
</reference>
<feature type="binding site" evidence="2">
    <location>
        <position position="414"/>
    </location>
    <ligand>
        <name>L-glutamate</name>
        <dbReference type="ChEBI" id="CHEBI:29985"/>
    </ligand>
</feature>
<comment type="function">
    <text evidence="3">Cleaves the gamma-glutamyl peptide bond of glutathione and glutathione conjugates.</text>
</comment>
<accession>A0A9W9DQ97</accession>
<keyword evidence="3" id="KW-0808">Transferase</keyword>